<dbReference type="InterPro" id="IPR036249">
    <property type="entry name" value="Thioredoxin-like_sf"/>
</dbReference>
<keyword evidence="7" id="KW-0472">Membrane</keyword>
<keyword evidence="4" id="KW-1015">Disulfide bond</keyword>
<feature type="non-terminal residue" evidence="9">
    <location>
        <position position="1"/>
    </location>
</feature>
<feature type="compositionally biased region" description="Polar residues" evidence="6">
    <location>
        <begin position="283"/>
        <end position="293"/>
    </location>
</feature>
<dbReference type="SUPFAM" id="SSF52833">
    <property type="entry name" value="Thioredoxin-like"/>
    <property type="match status" value="1"/>
</dbReference>
<dbReference type="PROSITE" id="PS51352">
    <property type="entry name" value="THIOREDOXIN_2"/>
    <property type="match status" value="1"/>
</dbReference>
<name>A0A1G1Z7E2_9BACT</name>
<evidence type="ECO:0000313" key="10">
    <source>
        <dbReference type="Proteomes" id="UP000178515"/>
    </source>
</evidence>
<reference evidence="9 10" key="1">
    <citation type="journal article" date="2016" name="Nat. Commun.">
        <title>Thousands of microbial genomes shed light on interconnected biogeochemical processes in an aquifer system.</title>
        <authorList>
            <person name="Anantharaman K."/>
            <person name="Brown C.T."/>
            <person name="Hug L.A."/>
            <person name="Sharon I."/>
            <person name="Castelle C.J."/>
            <person name="Probst A.J."/>
            <person name="Thomas B.C."/>
            <person name="Singh A."/>
            <person name="Wilkins M.J."/>
            <person name="Karaoz U."/>
            <person name="Brodie E.L."/>
            <person name="Williams K.H."/>
            <person name="Hubbard S.S."/>
            <person name="Banfield J.F."/>
        </authorList>
    </citation>
    <scope>NUCLEOTIDE SEQUENCE [LARGE SCALE GENOMIC DNA]</scope>
</reference>
<dbReference type="InterPro" id="IPR012336">
    <property type="entry name" value="Thioredoxin-like_fold"/>
</dbReference>
<evidence type="ECO:0000256" key="5">
    <source>
        <dbReference type="ARBA" id="ARBA00023284"/>
    </source>
</evidence>
<keyword evidence="3" id="KW-0560">Oxidoreductase</keyword>
<dbReference type="PANTHER" id="PTHR13887:SF14">
    <property type="entry name" value="DISULFIDE BOND FORMATION PROTEIN D"/>
    <property type="match status" value="1"/>
</dbReference>
<dbReference type="GO" id="GO:0016491">
    <property type="term" value="F:oxidoreductase activity"/>
    <property type="evidence" value="ECO:0007669"/>
    <property type="project" value="UniProtKB-KW"/>
</dbReference>
<comment type="caution">
    <text evidence="9">The sequence shown here is derived from an EMBL/GenBank/DDBJ whole genome shotgun (WGS) entry which is preliminary data.</text>
</comment>
<evidence type="ECO:0000259" key="8">
    <source>
        <dbReference type="PROSITE" id="PS51352"/>
    </source>
</evidence>
<proteinExistence type="inferred from homology"/>
<dbReference type="Pfam" id="PF13462">
    <property type="entry name" value="Thioredoxin_4"/>
    <property type="match status" value="1"/>
</dbReference>
<evidence type="ECO:0000256" key="1">
    <source>
        <dbReference type="ARBA" id="ARBA00005791"/>
    </source>
</evidence>
<dbReference type="Gene3D" id="3.40.30.10">
    <property type="entry name" value="Glutaredoxin"/>
    <property type="match status" value="1"/>
</dbReference>
<feature type="region of interest" description="Disordered" evidence="6">
    <location>
        <begin position="272"/>
        <end position="293"/>
    </location>
</feature>
<organism evidence="9 10">
    <name type="scientific">Candidatus Colwellbacteria bacterium RIFCSPHIGHO2_12_FULL_44_17</name>
    <dbReference type="NCBI Taxonomy" id="1797689"/>
    <lineage>
        <taxon>Bacteria</taxon>
        <taxon>Candidatus Colwelliibacteriota</taxon>
    </lineage>
</organism>
<evidence type="ECO:0000313" key="9">
    <source>
        <dbReference type="EMBL" id="OGY59976.1"/>
    </source>
</evidence>
<evidence type="ECO:0000256" key="2">
    <source>
        <dbReference type="ARBA" id="ARBA00022729"/>
    </source>
</evidence>
<comment type="similarity">
    <text evidence="1">Belongs to the thioredoxin family. DsbA subfamily.</text>
</comment>
<dbReference type="InterPro" id="IPR013766">
    <property type="entry name" value="Thioredoxin_domain"/>
</dbReference>
<keyword evidence="7" id="KW-1133">Transmembrane helix</keyword>
<feature type="transmembrane region" description="Helical" evidence="7">
    <location>
        <begin position="57"/>
        <end position="82"/>
    </location>
</feature>
<evidence type="ECO:0000256" key="6">
    <source>
        <dbReference type="SAM" id="MobiDB-lite"/>
    </source>
</evidence>
<dbReference type="AlphaFoldDB" id="A0A1G1Z7E2"/>
<gene>
    <name evidence="9" type="ORF">A3F24_01445</name>
</gene>
<dbReference type="STRING" id="1797689.A3F24_01445"/>
<dbReference type="EMBL" id="MHIX01000005">
    <property type="protein sequence ID" value="OGY59976.1"/>
    <property type="molecule type" value="Genomic_DNA"/>
</dbReference>
<dbReference type="Proteomes" id="UP000178515">
    <property type="component" value="Unassembled WGS sequence"/>
</dbReference>
<accession>A0A1G1Z7E2</accession>
<dbReference type="PANTHER" id="PTHR13887">
    <property type="entry name" value="GLUTATHIONE S-TRANSFERASE KAPPA"/>
    <property type="match status" value="1"/>
</dbReference>
<evidence type="ECO:0000256" key="4">
    <source>
        <dbReference type="ARBA" id="ARBA00023157"/>
    </source>
</evidence>
<evidence type="ECO:0000256" key="7">
    <source>
        <dbReference type="SAM" id="Phobius"/>
    </source>
</evidence>
<evidence type="ECO:0000256" key="3">
    <source>
        <dbReference type="ARBA" id="ARBA00023002"/>
    </source>
</evidence>
<protein>
    <recommendedName>
        <fullName evidence="8">Thioredoxin domain-containing protein</fullName>
    </recommendedName>
</protein>
<keyword evidence="7" id="KW-0812">Transmembrane</keyword>
<feature type="domain" description="Thioredoxin" evidence="8">
    <location>
        <begin position="83"/>
        <end position="232"/>
    </location>
</feature>
<sequence length="293" mass="32866">NSDIYREWVLGYNRTIMDQQFTPSSPDDGEQLTKKERKQLRRQEKLETRAAESKKQVFLRVLTWGISLIVLAGVVVGLIILAGKDNGPSPADSTPTENVSAEDWVKGPAEAPLTLIEYGDFQCPACASYHSTVELLMREFGDDLRFVYRHFPLTNIHKQAELAAYAAEAAGKQGKFWEMYDLLFNNQEDWAGKSDAKDIFLDYAKELKLTLEQFEADLDLAEIKDKVEAQLSMGQAANVNATPTFYLNGTKIATNPKYEEFKDLLTLELTTPSPEVRVETQGEEQSPNGSSAQ</sequence>
<keyword evidence="5" id="KW-0676">Redox-active center</keyword>
<keyword evidence="2" id="KW-0732">Signal</keyword>